<dbReference type="GO" id="GO:0000105">
    <property type="term" value="P:L-histidine biosynthetic process"/>
    <property type="evidence" value="ECO:0007669"/>
    <property type="project" value="InterPro"/>
</dbReference>
<dbReference type="InterPro" id="IPR022695">
    <property type="entry name" value="Histidinol_DH_monofunct"/>
</dbReference>
<feature type="active site" description="Proton acceptor" evidence="6">
    <location>
        <position position="338"/>
    </location>
</feature>
<evidence type="ECO:0000256" key="3">
    <source>
        <dbReference type="ARBA" id="ARBA00022833"/>
    </source>
</evidence>
<dbReference type="KEGG" id="ggr:HKW67_14780"/>
<sequence>MTAATALGLRARGPLAALDATTRQAIVDRASTTDTTVRSRTAAMIARVREEGDAALVAFARDFDRVELPAIEVPRAAWEAALASLDPELRRVLERSARNIAAVHEAFRPTATECSPEPGIRVGRRPDPLGRVGIYAPGGRAAYPSSLLMGAIPARVAGVGDVIVCSPPGPDGLPSAVVLAAAALAGVDRVFALGGAGAIAAMAIGTATVPRVDRIMGPGNAFVAEAKLQLVADVAIDSPAGPSELLILADHTANPAALARELMAQAEHDPDAAVIAVLVGSPEQVSAMSDALEVETLAQIAQAPRAQIVRESLAARGAIVSVSSIADGVAFANEWAAEHLLLVVDAAVRAETLAALRSAGTIFVGESSSVAFGDYMTGANHVLPTAGAGRSYSGLSTLDFVRWTTWQEVSPAAAASLAHDVGAFADAEGLPAHAAAARAWSVNA</sequence>
<evidence type="ECO:0000256" key="9">
    <source>
        <dbReference type="RuleBase" id="RU004175"/>
    </source>
</evidence>
<feature type="binding site" evidence="7">
    <location>
        <position position="243"/>
    </location>
    <ligand>
        <name>substrate</name>
    </ligand>
</feature>
<dbReference type="Pfam" id="PF00815">
    <property type="entry name" value="Histidinol_dh"/>
    <property type="match status" value="1"/>
</dbReference>
<feature type="binding site" evidence="8">
    <location>
        <position position="268"/>
    </location>
    <ligand>
        <name>Zn(2+)</name>
        <dbReference type="ChEBI" id="CHEBI:29105"/>
    </ligand>
</feature>
<protein>
    <submittedName>
        <fullName evidence="10">Histidinol dehydrogenase</fullName>
        <ecNumber evidence="10">1.1.1.23</ecNumber>
    </submittedName>
</protein>
<dbReference type="RefSeq" id="WP_171226118.1">
    <property type="nucleotide sequence ID" value="NZ_CP053085.1"/>
</dbReference>
<comment type="similarity">
    <text evidence="1 5 9">Belongs to the histidinol dehydrogenase family.</text>
</comment>
<dbReference type="GO" id="GO:0046872">
    <property type="term" value="F:metal ion binding"/>
    <property type="evidence" value="ECO:0007669"/>
    <property type="project" value="UniProtKB-KW"/>
</dbReference>
<dbReference type="InterPro" id="IPR016161">
    <property type="entry name" value="Ald_DH/histidinol_DH"/>
</dbReference>
<accession>A0A6M4IRC3</accession>
<dbReference type="PANTHER" id="PTHR21256:SF2">
    <property type="entry name" value="HISTIDINE BIOSYNTHESIS TRIFUNCTIONAL PROTEIN"/>
    <property type="match status" value="1"/>
</dbReference>
<dbReference type="Proteomes" id="UP000500938">
    <property type="component" value="Chromosome"/>
</dbReference>
<evidence type="ECO:0000256" key="8">
    <source>
        <dbReference type="PIRSR" id="PIRSR000099-4"/>
    </source>
</evidence>
<dbReference type="GO" id="GO:0004399">
    <property type="term" value="F:histidinol dehydrogenase activity"/>
    <property type="evidence" value="ECO:0007669"/>
    <property type="project" value="UniProtKB-EC"/>
</dbReference>
<evidence type="ECO:0000256" key="1">
    <source>
        <dbReference type="ARBA" id="ARBA00010178"/>
    </source>
</evidence>
<evidence type="ECO:0000313" key="11">
    <source>
        <dbReference type="Proteomes" id="UP000500938"/>
    </source>
</evidence>
<dbReference type="GO" id="GO:0005829">
    <property type="term" value="C:cytosol"/>
    <property type="evidence" value="ECO:0007669"/>
    <property type="project" value="TreeGrafter"/>
</dbReference>
<dbReference type="Gene3D" id="1.20.5.1300">
    <property type="match status" value="1"/>
</dbReference>
<feature type="binding site" evidence="7">
    <location>
        <position position="265"/>
    </location>
    <ligand>
        <name>substrate</name>
    </ligand>
</feature>
<feature type="binding site" evidence="8">
    <location>
        <position position="265"/>
    </location>
    <ligand>
        <name>Zn(2+)</name>
        <dbReference type="ChEBI" id="CHEBI:29105"/>
    </ligand>
</feature>
<dbReference type="GO" id="GO:0051287">
    <property type="term" value="F:NAD binding"/>
    <property type="evidence" value="ECO:0007669"/>
    <property type="project" value="InterPro"/>
</dbReference>
<evidence type="ECO:0000313" key="10">
    <source>
        <dbReference type="EMBL" id="QJR36685.1"/>
    </source>
</evidence>
<dbReference type="PROSITE" id="PS00611">
    <property type="entry name" value="HISOL_DEHYDROGENASE"/>
    <property type="match status" value="1"/>
</dbReference>
<feature type="active site" description="Proton acceptor" evidence="6">
    <location>
        <position position="339"/>
    </location>
</feature>
<comment type="cofactor">
    <cofactor evidence="8">
        <name>Zn(2+)</name>
        <dbReference type="ChEBI" id="CHEBI:29105"/>
    </cofactor>
    <text evidence="8">Binds 1 zinc ion per subunit.</text>
</comment>
<feature type="binding site" evidence="7">
    <location>
        <position position="339"/>
    </location>
    <ligand>
        <name>substrate</name>
    </ligand>
</feature>
<keyword evidence="4 5" id="KW-0560">Oxidoreductase</keyword>
<dbReference type="InterPro" id="IPR012131">
    <property type="entry name" value="Hstdl_DH"/>
</dbReference>
<feature type="binding site" evidence="7">
    <location>
        <position position="428"/>
    </location>
    <ligand>
        <name>substrate</name>
    </ligand>
</feature>
<dbReference type="AlphaFoldDB" id="A0A6M4IRC3"/>
<feature type="binding site" evidence="7">
    <location>
        <position position="268"/>
    </location>
    <ligand>
        <name>substrate</name>
    </ligand>
</feature>
<keyword evidence="11" id="KW-1185">Reference proteome</keyword>
<feature type="binding site" evidence="7">
    <location>
        <position position="374"/>
    </location>
    <ligand>
        <name>substrate</name>
    </ligand>
</feature>
<evidence type="ECO:0000256" key="4">
    <source>
        <dbReference type="ARBA" id="ARBA00023002"/>
    </source>
</evidence>
<keyword evidence="3 8" id="KW-0862">Zinc</keyword>
<evidence type="ECO:0000256" key="6">
    <source>
        <dbReference type="PIRSR" id="PIRSR000099-1"/>
    </source>
</evidence>
<evidence type="ECO:0000256" key="5">
    <source>
        <dbReference type="PIRNR" id="PIRNR000099"/>
    </source>
</evidence>
<dbReference type="FunFam" id="3.40.50.1980:FF:000001">
    <property type="entry name" value="Histidinol dehydrogenase"/>
    <property type="match status" value="1"/>
</dbReference>
<dbReference type="NCBIfam" id="TIGR00069">
    <property type="entry name" value="hisD"/>
    <property type="match status" value="1"/>
</dbReference>
<dbReference type="EC" id="1.1.1.23" evidence="10"/>
<gene>
    <name evidence="10" type="primary">hisD</name>
    <name evidence="10" type="ORF">HKW67_14780</name>
</gene>
<keyword evidence="2 8" id="KW-0479">Metal-binding</keyword>
<feature type="binding site" evidence="8">
    <location>
        <position position="374"/>
    </location>
    <ligand>
        <name>Zn(2+)</name>
        <dbReference type="ChEBI" id="CHEBI:29105"/>
    </ligand>
</feature>
<reference evidence="10 11" key="1">
    <citation type="submission" date="2020-05" db="EMBL/GenBank/DDBJ databases">
        <title>Complete genome sequence of Gemmatimonas greenlandica TET16.</title>
        <authorList>
            <person name="Zeng Y."/>
        </authorList>
    </citation>
    <scope>NUCLEOTIDE SEQUENCE [LARGE SCALE GENOMIC DNA]</scope>
    <source>
        <strain evidence="10 11">TET16</strain>
    </source>
</reference>
<dbReference type="SUPFAM" id="SSF53720">
    <property type="entry name" value="ALDH-like"/>
    <property type="match status" value="1"/>
</dbReference>
<dbReference type="CDD" id="cd06572">
    <property type="entry name" value="Histidinol_dh"/>
    <property type="match status" value="1"/>
</dbReference>
<evidence type="ECO:0000256" key="2">
    <source>
        <dbReference type="ARBA" id="ARBA00022723"/>
    </source>
</evidence>
<dbReference type="PRINTS" id="PR00083">
    <property type="entry name" value="HOLDHDRGNASE"/>
</dbReference>
<feature type="binding site" evidence="7">
    <location>
        <position position="433"/>
    </location>
    <ligand>
        <name>substrate</name>
    </ligand>
</feature>
<feature type="binding site" evidence="8">
    <location>
        <position position="433"/>
    </location>
    <ligand>
        <name>Zn(2+)</name>
        <dbReference type="ChEBI" id="CHEBI:29105"/>
    </ligand>
</feature>
<dbReference type="InterPro" id="IPR001692">
    <property type="entry name" value="Histidinol_DH_CS"/>
</dbReference>
<proteinExistence type="inferred from homology"/>
<organism evidence="10 11">
    <name type="scientific">Gemmatimonas groenlandica</name>
    <dbReference type="NCBI Taxonomy" id="2732249"/>
    <lineage>
        <taxon>Bacteria</taxon>
        <taxon>Pseudomonadati</taxon>
        <taxon>Gemmatimonadota</taxon>
        <taxon>Gemmatimonadia</taxon>
        <taxon>Gemmatimonadales</taxon>
        <taxon>Gemmatimonadaceae</taxon>
        <taxon>Gemmatimonas</taxon>
    </lineage>
</organism>
<dbReference type="EMBL" id="CP053085">
    <property type="protein sequence ID" value="QJR36685.1"/>
    <property type="molecule type" value="Genomic_DNA"/>
</dbReference>
<name>A0A6M4IRC3_9BACT</name>
<evidence type="ECO:0000256" key="7">
    <source>
        <dbReference type="PIRSR" id="PIRSR000099-3"/>
    </source>
</evidence>
<dbReference type="PIRSF" id="PIRSF000099">
    <property type="entry name" value="Histidinol_dh"/>
    <property type="match status" value="1"/>
</dbReference>
<dbReference type="PANTHER" id="PTHR21256">
    <property type="entry name" value="HISTIDINOL DEHYDROGENASE HDH"/>
    <property type="match status" value="1"/>
</dbReference>
<dbReference type="Gene3D" id="3.40.50.1980">
    <property type="entry name" value="Nitrogenase molybdenum iron protein domain"/>
    <property type="match status" value="2"/>
</dbReference>